<accession>A0A7Y0WTI9</accession>
<gene>
    <name evidence="2" type="ORF">HIU99_14250</name>
</gene>
<name>A0A7Y0WTI9_9GAMM</name>
<dbReference type="RefSeq" id="WP_135956034.1">
    <property type="nucleotide sequence ID" value="NZ_JABCKY010000005.1"/>
</dbReference>
<feature type="region of interest" description="Disordered" evidence="1">
    <location>
        <begin position="51"/>
        <end position="81"/>
    </location>
</feature>
<dbReference type="EMBL" id="JABCKY010000005">
    <property type="protein sequence ID" value="NMT64750.1"/>
    <property type="molecule type" value="Genomic_DNA"/>
</dbReference>
<organism evidence="2 3">
    <name type="scientific">Marinobacter orientalis</name>
    <dbReference type="NCBI Taxonomy" id="1928859"/>
    <lineage>
        <taxon>Bacteria</taxon>
        <taxon>Pseudomonadati</taxon>
        <taxon>Pseudomonadota</taxon>
        <taxon>Gammaproteobacteria</taxon>
        <taxon>Pseudomonadales</taxon>
        <taxon>Marinobacteraceae</taxon>
        <taxon>Marinobacter</taxon>
    </lineage>
</organism>
<keyword evidence="3" id="KW-1185">Reference proteome</keyword>
<protein>
    <submittedName>
        <fullName evidence="2">Uncharacterized protein</fullName>
    </submittedName>
</protein>
<feature type="compositionally biased region" description="Basic and acidic residues" evidence="1">
    <location>
        <begin position="51"/>
        <end position="66"/>
    </location>
</feature>
<evidence type="ECO:0000313" key="2">
    <source>
        <dbReference type="EMBL" id="NMT64750.1"/>
    </source>
</evidence>
<evidence type="ECO:0000256" key="1">
    <source>
        <dbReference type="SAM" id="MobiDB-lite"/>
    </source>
</evidence>
<reference evidence="2 3" key="1">
    <citation type="submission" date="2020-04" db="EMBL/GenBank/DDBJ databases">
        <title>Marinobacter oceani sp. nov., isolated from marine solar saltern.</title>
        <authorList>
            <person name="Chen X.-Y."/>
        </authorList>
    </citation>
    <scope>NUCLEOTIDE SEQUENCE [LARGE SCALE GENOMIC DNA]</scope>
    <source>
        <strain evidence="2 3">W62</strain>
    </source>
</reference>
<dbReference type="Proteomes" id="UP000567186">
    <property type="component" value="Unassembled WGS sequence"/>
</dbReference>
<sequence>MSLRDSLQQTLRRFSGEMLPDAFENAGHRIDRLRKHLDNLNCSLAEKALPEDRKARVSELSLDHKARQAGQKAPKKNRENI</sequence>
<evidence type="ECO:0000313" key="3">
    <source>
        <dbReference type="Proteomes" id="UP000567186"/>
    </source>
</evidence>
<proteinExistence type="predicted"/>
<dbReference type="OrthoDB" id="6197478at2"/>
<dbReference type="AlphaFoldDB" id="A0A7Y0WTI9"/>
<comment type="caution">
    <text evidence="2">The sequence shown here is derived from an EMBL/GenBank/DDBJ whole genome shotgun (WGS) entry which is preliminary data.</text>
</comment>